<protein>
    <submittedName>
        <fullName evidence="2">NMD3</fullName>
    </submittedName>
</protein>
<proteinExistence type="predicted"/>
<sequence>MCPDGANVRSICPRCGGASDDGLCLSCILETTEFMICPDQIEIVICPVCGSILDRGRWRQSDSDLDELIRNALFKEISVHRELEDVELEILLHQRGATRFVADIRLSGMFRGTIVHADCQVRVRVSRRTCDRCSRIAGRYFEGIVQVRRRDRPPDESDLSEAREIAQSLAAAGYKKGDRLAFIQDIKDVRGGIDIIVGSTQLGRHIAKTIAQRFGGRIQESVKLVGCRDGKDVFRTTMLVRLPRLRKGDVIYSKGTVMEVVGFEGRRTAVISLDKGERFFISEEEADAAEIIGDSSRARKSVVVSVDESVVEVLDPESYRTVLAIRPAGMNLESGAEVKVLHTDRGLFLLY</sequence>
<dbReference type="GO" id="GO:0043023">
    <property type="term" value="F:ribosomal large subunit binding"/>
    <property type="evidence" value="ECO:0007669"/>
    <property type="project" value="InterPro"/>
</dbReference>
<dbReference type="PANTHER" id="PTHR12746">
    <property type="entry name" value="NONSENSE-MEDIATED MRNA DECAY PROTEIN 3"/>
    <property type="match status" value="1"/>
</dbReference>
<dbReference type="KEGG" id="mtp:Mthe_0723"/>
<evidence type="ECO:0000259" key="1">
    <source>
        <dbReference type="Pfam" id="PF04981"/>
    </source>
</evidence>
<dbReference type="GO" id="GO:0005737">
    <property type="term" value="C:cytoplasm"/>
    <property type="evidence" value="ECO:0007669"/>
    <property type="project" value="TreeGrafter"/>
</dbReference>
<evidence type="ECO:0000313" key="3">
    <source>
        <dbReference type="Proteomes" id="UP000000674"/>
    </source>
</evidence>
<dbReference type="InterPro" id="IPR007064">
    <property type="entry name" value="Nmd3_N"/>
</dbReference>
<gene>
    <name evidence="2" type="ordered locus">Mthe_0723</name>
</gene>
<dbReference type="HOGENOM" id="CLU_065087_0_0_2"/>
<dbReference type="InterPro" id="IPR039768">
    <property type="entry name" value="Nmd3"/>
</dbReference>
<dbReference type="EMBL" id="CP000477">
    <property type="protein sequence ID" value="ABK14513.1"/>
    <property type="molecule type" value="Genomic_DNA"/>
</dbReference>
<dbReference type="STRING" id="349307.Mthe_0723"/>
<keyword evidence="3" id="KW-1185">Reference proteome</keyword>
<dbReference type="PANTHER" id="PTHR12746:SF2">
    <property type="entry name" value="60S RIBOSOMAL EXPORT PROTEIN NMD3"/>
    <property type="match status" value="1"/>
</dbReference>
<evidence type="ECO:0000313" key="2">
    <source>
        <dbReference type="EMBL" id="ABK14513.1"/>
    </source>
</evidence>
<feature type="domain" description="Nmd3 N-terminal" evidence="1">
    <location>
        <begin position="12"/>
        <end position="242"/>
    </location>
</feature>
<dbReference type="Pfam" id="PF04981">
    <property type="entry name" value="NMD3"/>
    <property type="match status" value="1"/>
</dbReference>
<dbReference type="AlphaFoldDB" id="A0B739"/>
<name>A0B739_METTP</name>
<dbReference type="Proteomes" id="UP000000674">
    <property type="component" value="Chromosome"/>
</dbReference>
<organism evidence="2 3">
    <name type="scientific">Methanothrix thermoacetophila (strain DSM 6194 / JCM 14653 / NBRC 101360 / PT)</name>
    <name type="common">Methanosaeta thermophila</name>
    <dbReference type="NCBI Taxonomy" id="349307"/>
    <lineage>
        <taxon>Archaea</taxon>
        <taxon>Methanobacteriati</taxon>
        <taxon>Methanobacteriota</taxon>
        <taxon>Stenosarchaea group</taxon>
        <taxon>Methanomicrobia</taxon>
        <taxon>Methanotrichales</taxon>
        <taxon>Methanotrichaceae</taxon>
        <taxon>Methanothrix</taxon>
    </lineage>
</organism>
<accession>A0B739</accession>
<reference evidence="2 3" key="1">
    <citation type="submission" date="2006-10" db="EMBL/GenBank/DDBJ databases">
        <title>Complete sequence of Methanosaeta thermophila PT.</title>
        <authorList>
            <consortium name="US DOE Joint Genome Institute"/>
            <person name="Copeland A."/>
            <person name="Lucas S."/>
            <person name="Lapidus A."/>
            <person name="Barry K."/>
            <person name="Detter J.C."/>
            <person name="Glavina del Rio T."/>
            <person name="Hammon N."/>
            <person name="Israni S."/>
            <person name="Pitluck S."/>
            <person name="Chain P."/>
            <person name="Malfatti S."/>
            <person name="Shin M."/>
            <person name="Vergez L."/>
            <person name="Schmutz J."/>
            <person name="Larimer F."/>
            <person name="Land M."/>
            <person name="Hauser L."/>
            <person name="Kyrpides N."/>
            <person name="Kim E."/>
            <person name="Smith K.S."/>
            <person name="Ingram-Smith C."/>
            <person name="Richardson P."/>
        </authorList>
    </citation>
    <scope>NUCLEOTIDE SEQUENCE [LARGE SCALE GENOMIC DNA]</scope>
    <source>
        <strain evidence="3">DSM 6194 / JCM 14653 / NBRC 101360 / PT</strain>
    </source>
</reference>